<dbReference type="EMBL" id="AWVP01000023">
    <property type="protein sequence ID" value="ERK59618.1"/>
    <property type="molecule type" value="Genomic_DNA"/>
</dbReference>
<organism evidence="2 3">
    <name type="scientific">Gemella bergeri ATCC 700627</name>
    <dbReference type="NCBI Taxonomy" id="1321820"/>
    <lineage>
        <taxon>Bacteria</taxon>
        <taxon>Bacillati</taxon>
        <taxon>Bacillota</taxon>
        <taxon>Bacilli</taxon>
        <taxon>Bacillales</taxon>
        <taxon>Gemellaceae</taxon>
        <taxon>Gemella</taxon>
    </lineage>
</organism>
<evidence type="ECO:0000313" key="3">
    <source>
        <dbReference type="Proteomes" id="UP000016637"/>
    </source>
</evidence>
<keyword evidence="1" id="KW-0812">Transmembrane</keyword>
<sequence length="62" mass="6901">MRFLVSLIWAFIFSFVAIFIITSILGSNGQSYSVQNCAILAVIFTVAVALLELLGFDRKRSE</sequence>
<evidence type="ECO:0008006" key="4">
    <source>
        <dbReference type="Google" id="ProtNLM"/>
    </source>
</evidence>
<feature type="transmembrane region" description="Helical" evidence="1">
    <location>
        <begin position="7"/>
        <end position="26"/>
    </location>
</feature>
<accession>U2S1K0</accession>
<proteinExistence type="predicted"/>
<dbReference type="InterPro" id="IPR021324">
    <property type="entry name" value="DUF2929"/>
</dbReference>
<dbReference type="Proteomes" id="UP000016637">
    <property type="component" value="Unassembled WGS sequence"/>
</dbReference>
<dbReference type="RefSeq" id="WP_021752811.1">
    <property type="nucleotide sequence ID" value="NZ_KI271824.1"/>
</dbReference>
<keyword evidence="1" id="KW-0472">Membrane</keyword>
<dbReference type="AlphaFoldDB" id="U2S1K0"/>
<dbReference type="PATRIC" id="fig|1321820.3.peg.442"/>
<reference evidence="2 3" key="1">
    <citation type="submission" date="2013-08" db="EMBL/GenBank/DDBJ databases">
        <authorList>
            <person name="Weinstock G."/>
            <person name="Sodergren E."/>
            <person name="Wylie T."/>
            <person name="Fulton L."/>
            <person name="Fulton R."/>
            <person name="Fronick C."/>
            <person name="O'Laughlin M."/>
            <person name="Godfrey J."/>
            <person name="Miner T."/>
            <person name="Herter B."/>
            <person name="Appelbaum E."/>
            <person name="Cordes M."/>
            <person name="Lek S."/>
            <person name="Wollam A."/>
            <person name="Pepin K.H."/>
            <person name="Palsikar V.B."/>
            <person name="Mitreva M."/>
            <person name="Wilson R.K."/>
        </authorList>
    </citation>
    <scope>NUCLEOTIDE SEQUENCE [LARGE SCALE GENOMIC DNA]</scope>
    <source>
        <strain evidence="2 3">ATCC 700627</strain>
    </source>
</reference>
<name>U2S1K0_9BACL</name>
<evidence type="ECO:0000256" key="1">
    <source>
        <dbReference type="SAM" id="Phobius"/>
    </source>
</evidence>
<gene>
    <name evidence="2" type="ORF">HMPREF1983_00450</name>
</gene>
<feature type="transmembrane region" description="Helical" evidence="1">
    <location>
        <begin position="38"/>
        <end position="56"/>
    </location>
</feature>
<dbReference type="eggNOG" id="ENOG503051M">
    <property type="taxonomic scope" value="Bacteria"/>
</dbReference>
<protein>
    <recommendedName>
        <fullName evidence="4">DUF2929 domain-containing protein</fullName>
    </recommendedName>
</protein>
<keyword evidence="3" id="KW-1185">Reference proteome</keyword>
<comment type="caution">
    <text evidence="2">The sequence shown here is derived from an EMBL/GenBank/DDBJ whole genome shotgun (WGS) entry which is preliminary data.</text>
</comment>
<keyword evidence="1" id="KW-1133">Transmembrane helix</keyword>
<evidence type="ECO:0000313" key="2">
    <source>
        <dbReference type="EMBL" id="ERK59618.1"/>
    </source>
</evidence>
<dbReference type="Pfam" id="PF11151">
    <property type="entry name" value="DUF2929"/>
    <property type="match status" value="1"/>
</dbReference>
<dbReference type="HOGENOM" id="CLU_2879450_0_0_9"/>